<dbReference type="EMBL" id="JABWAB010000004">
    <property type="protein sequence ID" value="KAF6052919.1"/>
    <property type="molecule type" value="Genomic_DNA"/>
</dbReference>
<dbReference type="Proteomes" id="UP000590412">
    <property type="component" value="Unassembled WGS sequence"/>
</dbReference>
<dbReference type="AlphaFoldDB" id="A0A8X7TBA3"/>
<dbReference type="OrthoDB" id="4044171at2759"/>
<evidence type="ECO:0000256" key="1">
    <source>
        <dbReference type="SAM" id="MobiDB-lite"/>
    </source>
</evidence>
<reference evidence="2" key="1">
    <citation type="submission" date="2020-03" db="EMBL/GenBank/DDBJ databases">
        <title>FDA dAtabase for Regulatory Grade micrObial Sequences (FDA-ARGOS): Supporting development and validation of Infectious Disease Dx tests.</title>
        <authorList>
            <person name="Campos J."/>
            <person name="Goldberg B."/>
            <person name="Tallon L."/>
            <person name="Sadzewicz L."/>
            <person name="Vavikolanu K."/>
            <person name="Mehta A."/>
            <person name="Aluvathingal J."/>
            <person name="Nadendla S."/>
            <person name="Nandy P."/>
            <person name="Geyer C."/>
            <person name="Yan Y."/>
            <person name="Sichtig H."/>
        </authorList>
    </citation>
    <scope>NUCLEOTIDE SEQUENCE [LARGE SCALE GENOMIC DNA]</scope>
    <source>
        <strain evidence="2">FDAARGOS_652</strain>
    </source>
</reference>
<sequence length="347" mass="40061">MCNKHNKNTSYADNSLEKPDSDSSNSISDLDKYVESFDKIVSNIGSLTNAIVDVSMDAGRELNDKAREWSSNWLFNPKDSNDYNDFNDSKPHFFNFPPFYQTRDADLNTESGGSTLTDLWNNNGFGRDFPFKFGSTPFGYRAYKGPSTRQYNDCLDKHGKSLWDDRGYWRCLFPEAEVPVDVLDFKKKYFGDSVVTKEDFFKYMNELGANENSRAIDLKEKGTFFNTYEDYLVWRQDKFSELKKKREEEAKTRAANRSKVLESLKQKQSEVADNDKYVTSTSIKSNVFTDLDTNEVKYIETKQECFNDGNCVVTKIIKSKPIGAADWTNVEEHTESSPNSNKGWFWK</sequence>
<dbReference type="InterPro" id="IPR035187">
    <property type="entry name" value="Mpm1"/>
</dbReference>
<protein>
    <recommendedName>
        <fullName evidence="4">Mitochondrial peculiar membrane protein 1</fullName>
    </recommendedName>
</protein>
<gene>
    <name evidence="2" type="ORF">FOB60_003175</name>
</gene>
<accession>A0A8X7TBA3</accession>
<proteinExistence type="predicted"/>
<evidence type="ECO:0000313" key="2">
    <source>
        <dbReference type="EMBL" id="KAF6052919.1"/>
    </source>
</evidence>
<dbReference type="Pfam" id="PF17234">
    <property type="entry name" value="MPM1"/>
    <property type="match status" value="1"/>
</dbReference>
<evidence type="ECO:0008006" key="4">
    <source>
        <dbReference type="Google" id="ProtNLM"/>
    </source>
</evidence>
<name>A0A8X7TBA3_CANPA</name>
<evidence type="ECO:0000313" key="3">
    <source>
        <dbReference type="Proteomes" id="UP000590412"/>
    </source>
</evidence>
<comment type="caution">
    <text evidence="2">The sequence shown here is derived from an EMBL/GenBank/DDBJ whole genome shotgun (WGS) entry which is preliminary data.</text>
</comment>
<feature type="region of interest" description="Disordered" evidence="1">
    <location>
        <begin position="1"/>
        <end position="25"/>
    </location>
</feature>
<organism evidence="2 3">
    <name type="scientific">Candida parapsilosis</name>
    <name type="common">Yeast</name>
    <dbReference type="NCBI Taxonomy" id="5480"/>
    <lineage>
        <taxon>Eukaryota</taxon>
        <taxon>Fungi</taxon>
        <taxon>Dikarya</taxon>
        <taxon>Ascomycota</taxon>
        <taxon>Saccharomycotina</taxon>
        <taxon>Pichiomycetes</taxon>
        <taxon>Debaryomycetaceae</taxon>
        <taxon>Candida/Lodderomyces clade</taxon>
        <taxon>Candida</taxon>
    </lineage>
</organism>